<dbReference type="Proteomes" id="UP000054526">
    <property type="component" value="Unassembled WGS sequence"/>
</dbReference>
<sequence length="124" mass="14269">METTTTDNNDQGTNEQRLVNLRQEADSIIAGIFEDDNISEEFLQDLKNVIMTYLDDDSLIQVDVENLQEGTISCSVYSEDGVHKFLYESDEEWGAMFFGRDEIDNAFYILNELDVEEIDEVPIQ</sequence>
<organism evidence="1 2">
    <name type="scientific">Cohnella kolymensis</name>
    <dbReference type="NCBI Taxonomy" id="1590652"/>
    <lineage>
        <taxon>Bacteria</taxon>
        <taxon>Bacillati</taxon>
        <taxon>Bacillota</taxon>
        <taxon>Bacilli</taxon>
        <taxon>Bacillales</taxon>
        <taxon>Paenibacillaceae</taxon>
        <taxon>Cohnella</taxon>
    </lineage>
</organism>
<proteinExistence type="predicted"/>
<name>A0ABR5A6X7_9BACL</name>
<accession>A0ABR5A6X7</accession>
<gene>
    <name evidence="1" type="ORF">SD71_07155</name>
</gene>
<reference evidence="1 2" key="1">
    <citation type="submission" date="2014-12" db="EMBL/GenBank/DDBJ databases">
        <title>Draft genome sequence of Cohnella kolymensis strain B-2846.</title>
        <authorList>
            <person name="Karlyshev A.V."/>
            <person name="Kudryashova E.B."/>
        </authorList>
    </citation>
    <scope>NUCLEOTIDE SEQUENCE [LARGE SCALE GENOMIC DNA]</scope>
    <source>
        <strain evidence="1 2">VKM B-2846</strain>
    </source>
</reference>
<dbReference type="EMBL" id="JXAL01000007">
    <property type="protein sequence ID" value="KIL36533.1"/>
    <property type="molecule type" value="Genomic_DNA"/>
</dbReference>
<dbReference type="RefSeq" id="WP_041061553.1">
    <property type="nucleotide sequence ID" value="NZ_JXAL01000007.1"/>
</dbReference>
<keyword evidence="2" id="KW-1185">Reference proteome</keyword>
<protein>
    <submittedName>
        <fullName evidence="1">Uncharacterized protein</fullName>
    </submittedName>
</protein>
<evidence type="ECO:0000313" key="1">
    <source>
        <dbReference type="EMBL" id="KIL36533.1"/>
    </source>
</evidence>
<evidence type="ECO:0000313" key="2">
    <source>
        <dbReference type="Proteomes" id="UP000054526"/>
    </source>
</evidence>
<comment type="caution">
    <text evidence="1">The sequence shown here is derived from an EMBL/GenBank/DDBJ whole genome shotgun (WGS) entry which is preliminary data.</text>
</comment>